<evidence type="ECO:0000256" key="9">
    <source>
        <dbReference type="ARBA" id="ARBA00022989"/>
    </source>
</evidence>
<evidence type="ECO:0000256" key="2">
    <source>
        <dbReference type="ARBA" id="ARBA00010690"/>
    </source>
</evidence>
<feature type="transmembrane region" description="Helical" evidence="13">
    <location>
        <begin position="146"/>
        <end position="164"/>
    </location>
</feature>
<evidence type="ECO:0000256" key="6">
    <source>
        <dbReference type="ARBA" id="ARBA00022692"/>
    </source>
</evidence>
<evidence type="ECO:0000256" key="14">
    <source>
        <dbReference type="SAM" id="MobiDB-lite"/>
    </source>
</evidence>
<accession>A0AA49FMY0</accession>
<evidence type="ECO:0000256" key="8">
    <source>
        <dbReference type="ARBA" id="ARBA00022927"/>
    </source>
</evidence>
<dbReference type="InterPro" id="IPR029025">
    <property type="entry name" value="T3SS_substrate_exporter_C"/>
</dbReference>
<gene>
    <name evidence="13 15" type="primary">flhB</name>
    <name evidence="15" type="ORF">OHM77_05670</name>
</gene>
<dbReference type="GO" id="GO:0009306">
    <property type="term" value="P:protein secretion"/>
    <property type="evidence" value="ECO:0007669"/>
    <property type="project" value="InterPro"/>
</dbReference>
<dbReference type="KEGG" id="npv:OHM77_05670"/>
<keyword evidence="15" id="KW-0969">Cilium</keyword>
<dbReference type="AlphaFoldDB" id="A0AA49FMY0"/>
<protein>
    <recommendedName>
        <fullName evidence="3 13">Flagellar biosynthetic protein FlhB</fullName>
    </recommendedName>
</protein>
<keyword evidence="4 13" id="KW-0813">Transport</keyword>
<keyword evidence="8 13" id="KW-0653">Protein transport</keyword>
<keyword evidence="5 13" id="KW-1003">Cell membrane</keyword>
<organism evidence="15">
    <name type="scientific">Candidatus Nitricoxidivorans perseverans</name>
    <dbReference type="NCBI Taxonomy" id="2975601"/>
    <lineage>
        <taxon>Bacteria</taxon>
        <taxon>Pseudomonadati</taxon>
        <taxon>Pseudomonadota</taxon>
        <taxon>Betaproteobacteria</taxon>
        <taxon>Nitrosomonadales</taxon>
        <taxon>Sterolibacteriaceae</taxon>
        <taxon>Candidatus Nitricoxidivorans</taxon>
    </lineage>
</organism>
<evidence type="ECO:0000256" key="10">
    <source>
        <dbReference type="ARBA" id="ARBA00023136"/>
    </source>
</evidence>
<evidence type="ECO:0000256" key="11">
    <source>
        <dbReference type="ARBA" id="ARBA00023225"/>
    </source>
</evidence>
<feature type="transmembrane region" description="Helical" evidence="13">
    <location>
        <begin position="190"/>
        <end position="214"/>
    </location>
</feature>
<dbReference type="Proteomes" id="UP001234916">
    <property type="component" value="Chromosome"/>
</dbReference>
<keyword evidence="9 13" id="KW-1133">Transmembrane helix</keyword>
<evidence type="ECO:0000256" key="13">
    <source>
        <dbReference type="RuleBase" id="RU364091"/>
    </source>
</evidence>
<dbReference type="GO" id="GO:0044780">
    <property type="term" value="P:bacterial-type flagellum assembly"/>
    <property type="evidence" value="ECO:0007669"/>
    <property type="project" value="InterPro"/>
</dbReference>
<evidence type="ECO:0000256" key="4">
    <source>
        <dbReference type="ARBA" id="ARBA00022448"/>
    </source>
</evidence>
<keyword evidence="11 13" id="KW-1006">Bacterial flagellum protein export</keyword>
<feature type="transmembrane region" description="Helical" evidence="13">
    <location>
        <begin position="33"/>
        <end position="50"/>
    </location>
</feature>
<dbReference type="InterPro" id="IPR006136">
    <property type="entry name" value="FlhB"/>
</dbReference>
<comment type="function">
    <text evidence="12 13">Required for formation of the rod structure in the basal body of the flagellar apparatus. Together with FliI and FliH, may constitute the export apparatus of flagellin.</text>
</comment>
<dbReference type="GO" id="GO:0005886">
    <property type="term" value="C:plasma membrane"/>
    <property type="evidence" value="ECO:0007669"/>
    <property type="project" value="UniProtKB-SubCell"/>
</dbReference>
<dbReference type="PANTHER" id="PTHR30531:SF12">
    <property type="entry name" value="FLAGELLAR BIOSYNTHETIC PROTEIN FLHB"/>
    <property type="match status" value="1"/>
</dbReference>
<keyword evidence="10 13" id="KW-0472">Membrane</keyword>
<dbReference type="FunFam" id="3.40.1690.10:FF:000001">
    <property type="entry name" value="Flagellar biosynthetic protein FlhB"/>
    <property type="match status" value="1"/>
</dbReference>
<keyword evidence="6 13" id="KW-0812">Transmembrane</keyword>
<evidence type="ECO:0000256" key="12">
    <source>
        <dbReference type="ARBA" id="ARBA00025078"/>
    </source>
</evidence>
<evidence type="ECO:0000256" key="5">
    <source>
        <dbReference type="ARBA" id="ARBA00022475"/>
    </source>
</evidence>
<dbReference type="Gene3D" id="3.40.1690.10">
    <property type="entry name" value="secretion proteins EscU"/>
    <property type="match status" value="1"/>
</dbReference>
<feature type="compositionally biased region" description="Basic and acidic residues" evidence="14">
    <location>
        <begin position="7"/>
        <end position="25"/>
    </location>
</feature>
<evidence type="ECO:0000313" key="15">
    <source>
        <dbReference type="EMBL" id="WIM06754.1"/>
    </source>
</evidence>
<dbReference type="PRINTS" id="PR00950">
    <property type="entry name" value="TYPE3IMSPROT"/>
</dbReference>
<name>A0AA49FMY0_9PROT</name>
<evidence type="ECO:0000256" key="7">
    <source>
        <dbReference type="ARBA" id="ARBA00022795"/>
    </source>
</evidence>
<proteinExistence type="inferred from homology"/>
<sequence length="382" mass="41619">MAEESDLERTEPASSRRIEKAREEGQVPQSRELMAFLVMASGAGGLWALGDWFARRAGDIVKGGLSFGHDAAFDPGALSSSFADLSWQALMLVAPMFLLTVVAALATPFLIGGWVFSPKALAADFNRIDPLKGVKRMFSMNSVGELVKALLKALLIGGIIWWVVRHEQDNLFALIGQPIETALPAFGRMLLFAFLGLVAGLALIAAIDVPFQLWQYYRRLRMTREELRQEMKEMEGDPQLKARIRSQQREIARRRMMAEVPKADVVVTNPTHFAVALKYDSGSMGAPQVVAKGMNLVARKIRDLAGEHGVPVLEAPPLARALYRHTDIGSQIPGALYTAVAEVMAYVYQLNQFIAAGGSQPRPPTAIAVPEGMDPGVPEAAA</sequence>
<keyword evidence="15" id="KW-0966">Cell projection</keyword>
<feature type="transmembrane region" description="Helical" evidence="13">
    <location>
        <begin position="89"/>
        <end position="116"/>
    </location>
</feature>
<keyword evidence="15" id="KW-0282">Flagellum</keyword>
<dbReference type="EMBL" id="CP107246">
    <property type="protein sequence ID" value="WIM06754.1"/>
    <property type="molecule type" value="Genomic_DNA"/>
</dbReference>
<dbReference type="NCBIfam" id="TIGR00328">
    <property type="entry name" value="flhB"/>
    <property type="match status" value="1"/>
</dbReference>
<dbReference type="SUPFAM" id="SSF160544">
    <property type="entry name" value="EscU C-terminal domain-like"/>
    <property type="match status" value="1"/>
</dbReference>
<comment type="similarity">
    <text evidence="2 13">Belongs to the type III secretion exporter family.</text>
</comment>
<evidence type="ECO:0000256" key="1">
    <source>
        <dbReference type="ARBA" id="ARBA00004651"/>
    </source>
</evidence>
<evidence type="ECO:0000256" key="3">
    <source>
        <dbReference type="ARBA" id="ARBA00021622"/>
    </source>
</evidence>
<comment type="subcellular location">
    <subcellularLocation>
        <location evidence="1">Cell membrane</location>
        <topology evidence="1">Multi-pass membrane protein</topology>
    </subcellularLocation>
</comment>
<keyword evidence="7 13" id="KW-1005">Bacterial flagellum biogenesis</keyword>
<dbReference type="PANTHER" id="PTHR30531">
    <property type="entry name" value="FLAGELLAR BIOSYNTHETIC PROTEIN FLHB"/>
    <property type="match status" value="1"/>
</dbReference>
<feature type="region of interest" description="Disordered" evidence="14">
    <location>
        <begin position="1"/>
        <end position="26"/>
    </location>
</feature>
<reference evidence="15" key="1">
    <citation type="journal article" date="2023" name="Nat. Microbiol.">
        <title>Enrichment and characterization of a nitric oxide-reducing microbial community in a continuous bioreactor.</title>
        <authorList>
            <person name="Garrido-Amador P."/>
            <person name="Stortenbeker N."/>
            <person name="Wessels H.J.C.T."/>
            <person name="Speth D.R."/>
            <person name="Garcia-Heredia I."/>
            <person name="Kartal B."/>
        </authorList>
    </citation>
    <scope>NUCLEOTIDE SEQUENCE</scope>
    <source>
        <strain evidence="15">MAG1</strain>
    </source>
</reference>
<dbReference type="InterPro" id="IPR006135">
    <property type="entry name" value="T3SS_substrate_exporter"/>
</dbReference>
<dbReference type="Pfam" id="PF01312">
    <property type="entry name" value="Bac_export_2"/>
    <property type="match status" value="1"/>
</dbReference>